<dbReference type="AlphaFoldDB" id="A0A066XT78"/>
<dbReference type="STRING" id="1173701.A0A066XT78"/>
<dbReference type="eggNOG" id="KOG3007">
    <property type="taxonomic scope" value="Eukaryota"/>
</dbReference>
<accession>A0A066XT78</accession>
<dbReference type="Proteomes" id="UP000027238">
    <property type="component" value="Unassembled WGS sequence"/>
</dbReference>
<feature type="region of interest" description="Disordered" evidence="1">
    <location>
        <begin position="26"/>
        <end position="89"/>
    </location>
</feature>
<comment type="caution">
    <text evidence="2">The sequence shown here is derived from an EMBL/GenBank/DDBJ whole genome shotgun (WGS) entry which is preliminary data.</text>
</comment>
<organism evidence="2 3">
    <name type="scientific">Colletotrichum sublineola</name>
    <name type="common">Sorghum anthracnose fungus</name>
    <dbReference type="NCBI Taxonomy" id="1173701"/>
    <lineage>
        <taxon>Eukaryota</taxon>
        <taxon>Fungi</taxon>
        <taxon>Dikarya</taxon>
        <taxon>Ascomycota</taxon>
        <taxon>Pezizomycotina</taxon>
        <taxon>Sordariomycetes</taxon>
        <taxon>Hypocreomycetidae</taxon>
        <taxon>Glomerellales</taxon>
        <taxon>Glomerellaceae</taxon>
        <taxon>Colletotrichum</taxon>
        <taxon>Colletotrichum graminicola species complex</taxon>
    </lineage>
</organism>
<sequence>MREEEKEAGDADADADVASIAPSELDKLDFSGTPSIKSAFSGPNGASVSDSRSSISRDSTTGSHTSKESSMLHRGSSQRSHDKHKKEDGLVKWLREGTVIYKSVGLGLMDLAVGMHMVQLAREKGIGTQVEGF</sequence>
<keyword evidence="3" id="KW-1185">Reference proteome</keyword>
<dbReference type="SUPFAM" id="SSF51735">
    <property type="entry name" value="NAD(P)-binding Rossmann-fold domains"/>
    <property type="match status" value="1"/>
</dbReference>
<reference evidence="3" key="1">
    <citation type="journal article" date="2014" name="Genome Announc.">
        <title>Draft genome sequence of Colletotrichum sublineola, a destructive pathogen of cultivated sorghum.</title>
        <authorList>
            <person name="Baroncelli R."/>
            <person name="Sanz-Martin J.M."/>
            <person name="Rech G.E."/>
            <person name="Sukno S.A."/>
            <person name="Thon M.R."/>
        </authorList>
    </citation>
    <scope>NUCLEOTIDE SEQUENCE [LARGE SCALE GENOMIC DNA]</scope>
    <source>
        <strain evidence="3">TX430BB</strain>
    </source>
</reference>
<dbReference type="InterPro" id="IPR036291">
    <property type="entry name" value="NAD(P)-bd_dom_sf"/>
</dbReference>
<evidence type="ECO:0000313" key="3">
    <source>
        <dbReference type="Proteomes" id="UP000027238"/>
    </source>
</evidence>
<protein>
    <submittedName>
        <fullName evidence="2">Putative UbiD family decarboxylase</fullName>
    </submittedName>
</protein>
<gene>
    <name evidence="2" type="ORF">CSUB01_02408</name>
</gene>
<dbReference type="HOGENOM" id="CLU_1906611_0_0_1"/>
<evidence type="ECO:0000313" key="2">
    <source>
        <dbReference type="EMBL" id="KDN72062.1"/>
    </source>
</evidence>
<dbReference type="Gene3D" id="3.30.1780.10">
    <property type="entry name" value="ornithine cyclodeaminase, domain 1"/>
    <property type="match status" value="1"/>
</dbReference>
<name>A0A066XT78_COLSU</name>
<feature type="compositionally biased region" description="Low complexity" evidence="1">
    <location>
        <begin position="47"/>
        <end position="63"/>
    </location>
</feature>
<dbReference type="OrthoDB" id="41492at2759"/>
<dbReference type="Gene3D" id="3.40.50.720">
    <property type="entry name" value="NAD(P)-binding Rossmann-like Domain"/>
    <property type="match status" value="1"/>
</dbReference>
<dbReference type="EMBL" id="JMSE01000064">
    <property type="protein sequence ID" value="KDN72062.1"/>
    <property type="molecule type" value="Genomic_DNA"/>
</dbReference>
<evidence type="ECO:0000256" key="1">
    <source>
        <dbReference type="SAM" id="MobiDB-lite"/>
    </source>
</evidence>
<dbReference type="InterPro" id="IPR023401">
    <property type="entry name" value="ODC_N"/>
</dbReference>
<proteinExistence type="predicted"/>